<evidence type="ECO:0000313" key="1">
    <source>
        <dbReference type="EMBL" id="EQD81085.1"/>
    </source>
</evidence>
<gene>
    <name evidence="1" type="ORF">B1A_00204</name>
</gene>
<comment type="caution">
    <text evidence="1">The sequence shown here is derived from an EMBL/GenBank/DDBJ whole genome shotgun (WGS) entry which is preliminary data.</text>
</comment>
<name>T1DH05_9ZZZZ</name>
<feature type="non-terminal residue" evidence="1">
    <location>
        <position position="1"/>
    </location>
</feature>
<dbReference type="InterPro" id="IPR023201">
    <property type="entry name" value="SecY_dom_sf"/>
</dbReference>
<dbReference type="EMBL" id="AUZX01000155">
    <property type="protein sequence ID" value="EQD81085.1"/>
    <property type="molecule type" value="Genomic_DNA"/>
</dbReference>
<dbReference type="AlphaFoldDB" id="T1DH05"/>
<organism evidence="1">
    <name type="scientific">mine drainage metagenome</name>
    <dbReference type="NCBI Taxonomy" id="410659"/>
    <lineage>
        <taxon>unclassified sequences</taxon>
        <taxon>metagenomes</taxon>
        <taxon>ecological metagenomes</taxon>
    </lineage>
</organism>
<dbReference type="Gene3D" id="1.10.3370.10">
    <property type="entry name" value="SecY subunit domain"/>
    <property type="match status" value="1"/>
</dbReference>
<accession>T1DH05</accession>
<reference evidence="1" key="2">
    <citation type="journal article" date="2014" name="ISME J.">
        <title>Microbial stratification in low pH oxic and suboxic macroscopic growths along an acid mine drainage.</title>
        <authorList>
            <person name="Mendez-Garcia C."/>
            <person name="Mesa V."/>
            <person name="Sprenger R.R."/>
            <person name="Richter M."/>
            <person name="Diez M.S."/>
            <person name="Solano J."/>
            <person name="Bargiela R."/>
            <person name="Golyshina O.V."/>
            <person name="Manteca A."/>
            <person name="Ramos J.L."/>
            <person name="Gallego J.R."/>
            <person name="Llorente I."/>
            <person name="Martins Dos Santos V.A."/>
            <person name="Jensen O.N."/>
            <person name="Pelaez A.I."/>
            <person name="Sanchez J."/>
            <person name="Ferrer M."/>
        </authorList>
    </citation>
    <scope>NUCLEOTIDE SEQUENCE</scope>
</reference>
<reference evidence="1" key="1">
    <citation type="submission" date="2013-08" db="EMBL/GenBank/DDBJ databases">
        <authorList>
            <person name="Mendez C."/>
            <person name="Richter M."/>
            <person name="Ferrer M."/>
            <person name="Sanchez J."/>
        </authorList>
    </citation>
    <scope>NUCLEOTIDE SEQUENCE</scope>
</reference>
<proteinExistence type="predicted"/>
<sequence>LLAVGIVIQTYEAIGREQIMEMHPIIRQFFAGA</sequence>
<protein>
    <submittedName>
        <fullName evidence="1">Uncharacterized protein</fullName>
    </submittedName>
</protein>